<proteinExistence type="predicted"/>
<organism evidence="1 2">
    <name type="scientific">Pyxicephalus adspersus</name>
    <name type="common">African bullfrog</name>
    <dbReference type="NCBI Taxonomy" id="30357"/>
    <lineage>
        <taxon>Eukaryota</taxon>
        <taxon>Metazoa</taxon>
        <taxon>Chordata</taxon>
        <taxon>Craniata</taxon>
        <taxon>Vertebrata</taxon>
        <taxon>Euteleostomi</taxon>
        <taxon>Amphibia</taxon>
        <taxon>Batrachia</taxon>
        <taxon>Anura</taxon>
        <taxon>Neobatrachia</taxon>
        <taxon>Ranoidea</taxon>
        <taxon>Pyxicephalidae</taxon>
        <taxon>Pyxicephalinae</taxon>
        <taxon>Pyxicephalus</taxon>
    </lineage>
</organism>
<evidence type="ECO:0000313" key="1">
    <source>
        <dbReference type="EMBL" id="DBA24801.1"/>
    </source>
</evidence>
<evidence type="ECO:0000313" key="2">
    <source>
        <dbReference type="Proteomes" id="UP001181693"/>
    </source>
</evidence>
<name>A0AAV3AK45_PYXAD</name>
<accession>A0AAV3AK45</accession>
<keyword evidence="2" id="KW-1185">Reference proteome</keyword>
<protein>
    <submittedName>
        <fullName evidence="1">Uncharacterized protein</fullName>
    </submittedName>
</protein>
<dbReference type="AlphaFoldDB" id="A0AAV3AK45"/>
<dbReference type="Proteomes" id="UP001181693">
    <property type="component" value="Unassembled WGS sequence"/>
</dbReference>
<comment type="caution">
    <text evidence="1">The sequence shown here is derived from an EMBL/GenBank/DDBJ whole genome shotgun (WGS) entry which is preliminary data.</text>
</comment>
<gene>
    <name evidence="1" type="ORF">GDO54_012410</name>
</gene>
<reference evidence="1" key="1">
    <citation type="thesis" date="2020" institute="ProQuest LLC" country="789 East Eisenhower Parkway, Ann Arbor, MI, USA">
        <title>Comparative Genomics and Chromosome Evolution.</title>
        <authorList>
            <person name="Mudd A.B."/>
        </authorList>
    </citation>
    <scope>NUCLEOTIDE SEQUENCE</scope>
    <source>
        <strain evidence="1">1538</strain>
        <tissue evidence="1">Blood</tissue>
    </source>
</reference>
<sequence length="89" mass="10298">MVREIDIYVQLTIIRFGVSWLMITHQIHSKLTFLCRAVSSTFVASFHGETALKSVASSSKIMERKCYLKIIDRRITITVQTKLDQTHKK</sequence>
<dbReference type="EMBL" id="DYDO01000005">
    <property type="protein sequence ID" value="DBA24801.1"/>
    <property type="molecule type" value="Genomic_DNA"/>
</dbReference>